<dbReference type="InterPro" id="IPR009057">
    <property type="entry name" value="Homeodomain-like_sf"/>
</dbReference>
<evidence type="ECO:0000259" key="3">
    <source>
        <dbReference type="PROSITE" id="PS01124"/>
    </source>
</evidence>
<keyword evidence="1" id="KW-0805">Transcription regulation</keyword>
<dbReference type="GO" id="GO:0003700">
    <property type="term" value="F:DNA-binding transcription factor activity"/>
    <property type="evidence" value="ECO:0007669"/>
    <property type="project" value="InterPro"/>
</dbReference>
<gene>
    <name evidence="4" type="ORF">FED44_34540</name>
</gene>
<dbReference type="InterPro" id="IPR018060">
    <property type="entry name" value="HTH_AraC"/>
</dbReference>
<reference evidence="4" key="1">
    <citation type="submission" date="2019-05" db="EMBL/GenBank/DDBJ databases">
        <title>Isolation, diversity and antifungal activity of Actinobacteria from wheat.</title>
        <authorList>
            <person name="Yu B."/>
        </authorList>
    </citation>
    <scope>NUCLEOTIDE SEQUENCE [LARGE SCALE GENOMIC DNA]</scope>
    <source>
        <strain evidence="4">NEAU-HEGS1-5</strain>
    </source>
</reference>
<proteinExistence type="predicted"/>
<dbReference type="PROSITE" id="PS01124">
    <property type="entry name" value="HTH_ARAC_FAMILY_2"/>
    <property type="match status" value="1"/>
</dbReference>
<evidence type="ECO:0000256" key="2">
    <source>
        <dbReference type="ARBA" id="ARBA00023163"/>
    </source>
</evidence>
<protein>
    <submittedName>
        <fullName evidence="4">Helix-turn-helix domain-containing protein</fullName>
    </submittedName>
</protein>
<dbReference type="SUPFAM" id="SSF46689">
    <property type="entry name" value="Homeodomain-like"/>
    <property type="match status" value="1"/>
</dbReference>
<dbReference type="OrthoDB" id="3432313at2"/>
<evidence type="ECO:0000313" key="4">
    <source>
        <dbReference type="EMBL" id="TLP51265.1"/>
    </source>
</evidence>
<evidence type="ECO:0000313" key="5">
    <source>
        <dbReference type="Proteomes" id="UP000309033"/>
    </source>
</evidence>
<sequence length="60" mass="6842">MEGLRVEGARRLLETTDLTIGTIARMVGYKHGETLHRVFARHLTTTPERYRQHFSTSAAT</sequence>
<organism evidence="4 5">
    <name type="scientific">Microbispora triticiradicis</name>
    <dbReference type="NCBI Taxonomy" id="2200763"/>
    <lineage>
        <taxon>Bacteria</taxon>
        <taxon>Bacillati</taxon>
        <taxon>Actinomycetota</taxon>
        <taxon>Actinomycetes</taxon>
        <taxon>Streptosporangiales</taxon>
        <taxon>Streptosporangiaceae</taxon>
        <taxon>Microbispora</taxon>
    </lineage>
</organism>
<dbReference type="GO" id="GO:0043565">
    <property type="term" value="F:sequence-specific DNA binding"/>
    <property type="evidence" value="ECO:0007669"/>
    <property type="project" value="InterPro"/>
</dbReference>
<feature type="domain" description="HTH araC/xylS-type" evidence="3">
    <location>
        <begin position="1"/>
        <end position="53"/>
    </location>
</feature>
<dbReference type="Proteomes" id="UP000309033">
    <property type="component" value="Unassembled WGS sequence"/>
</dbReference>
<evidence type="ECO:0000256" key="1">
    <source>
        <dbReference type="ARBA" id="ARBA00023015"/>
    </source>
</evidence>
<dbReference type="Gene3D" id="1.10.10.60">
    <property type="entry name" value="Homeodomain-like"/>
    <property type="match status" value="1"/>
</dbReference>
<comment type="caution">
    <text evidence="4">The sequence shown here is derived from an EMBL/GenBank/DDBJ whole genome shotgun (WGS) entry which is preliminary data.</text>
</comment>
<keyword evidence="5" id="KW-1185">Reference proteome</keyword>
<accession>A0A5R8YIF1</accession>
<name>A0A5R8YIF1_9ACTN</name>
<dbReference type="EMBL" id="VANP01000024">
    <property type="protein sequence ID" value="TLP51265.1"/>
    <property type="molecule type" value="Genomic_DNA"/>
</dbReference>
<dbReference type="Pfam" id="PF12833">
    <property type="entry name" value="HTH_18"/>
    <property type="match status" value="1"/>
</dbReference>
<dbReference type="AlphaFoldDB" id="A0A5R8YIF1"/>
<keyword evidence="2" id="KW-0804">Transcription</keyword>